<evidence type="ECO:0000313" key="1">
    <source>
        <dbReference type="EMBL" id="OGD69291.1"/>
    </source>
</evidence>
<gene>
    <name evidence="1" type="ORF">A2811_00255</name>
</gene>
<reference evidence="1 2" key="1">
    <citation type="journal article" date="2016" name="Nat. Commun.">
        <title>Thousands of microbial genomes shed light on interconnected biogeochemical processes in an aquifer system.</title>
        <authorList>
            <person name="Anantharaman K."/>
            <person name="Brown C.T."/>
            <person name="Hug L.A."/>
            <person name="Sharon I."/>
            <person name="Castelle C.J."/>
            <person name="Probst A.J."/>
            <person name="Thomas B.C."/>
            <person name="Singh A."/>
            <person name="Wilkins M.J."/>
            <person name="Karaoz U."/>
            <person name="Brodie E.L."/>
            <person name="Williams K.H."/>
            <person name="Hubbard S.S."/>
            <person name="Banfield J.F."/>
        </authorList>
    </citation>
    <scope>NUCLEOTIDE SEQUENCE [LARGE SCALE GENOMIC DNA]</scope>
</reference>
<organism evidence="1 2">
    <name type="scientific">Candidatus Campbellbacteria bacterium RIFCSPHIGHO2_01_FULL_34_10</name>
    <dbReference type="NCBI Taxonomy" id="1797577"/>
    <lineage>
        <taxon>Bacteria</taxon>
        <taxon>Candidatus Campbelliibacteriota</taxon>
    </lineage>
</organism>
<protein>
    <recommendedName>
        <fullName evidence="3">HTH deoR-type domain-containing protein</fullName>
    </recommendedName>
</protein>
<proteinExistence type="predicted"/>
<accession>A0A1F5EPH0</accession>
<comment type="caution">
    <text evidence="1">The sequence shown here is derived from an EMBL/GenBank/DDBJ whole genome shotgun (WGS) entry which is preliminary data.</text>
</comment>
<dbReference type="InterPro" id="IPR036388">
    <property type="entry name" value="WH-like_DNA-bd_sf"/>
</dbReference>
<name>A0A1F5EPH0_9BACT</name>
<evidence type="ECO:0000313" key="2">
    <source>
        <dbReference type="Proteomes" id="UP000186670"/>
    </source>
</evidence>
<evidence type="ECO:0008006" key="3">
    <source>
        <dbReference type="Google" id="ProtNLM"/>
    </source>
</evidence>
<dbReference type="EMBL" id="MEZZ01000009">
    <property type="protein sequence ID" value="OGD69291.1"/>
    <property type="molecule type" value="Genomic_DNA"/>
</dbReference>
<sequence>MSFTSKRHFKKLIKDIMNIIKDIVKKDTQNLSEEQAFLIQGKLEKIIMAIYMVTEFFPKQEPLKYSLREKSVSFLSFIMSLKNDSSEHKNEILSLSSEINSLLKLSASLKLISEMNYSILISEYDKFLKMIKIFDEEKNTLSKTFFKVEMSESDTSKEEVYKGQYKGQKDNEKINVLYNVLEEKKSFERNKKDIVHKNKKEDKQPKKIKSDRKTLIVEIVKDKKEVTIKDIIDVIKNCSEKTIQRELVDLVNSGVLKKEGERRWSKYSLKV</sequence>
<dbReference type="Gene3D" id="1.10.10.10">
    <property type="entry name" value="Winged helix-like DNA-binding domain superfamily/Winged helix DNA-binding domain"/>
    <property type="match status" value="1"/>
</dbReference>
<dbReference type="Proteomes" id="UP000186670">
    <property type="component" value="Unassembled WGS sequence"/>
</dbReference>
<dbReference type="AlphaFoldDB" id="A0A1F5EPH0"/>